<sequence>MKGRGNGRSPRKPVLVWRDSHLPKSGVNRPGIEPGSQWWEASSLTTQPALPHDQQPDRIDFKRVYAEVTFAIVSEFIRHALDDSAPIADLQGNKKRIPYCKMWGKTGATANEQTSEVQLNKGSWSLAYSEERACVLDDIGTSHSCQGEVQNSTSQRSYKEDWTLTACSVEHRVAVENTEVLELNVDLEGERSIRKKRYSFRKLRRQGRVSQVPYYFCVMVWAVHVVGIKARRNFGSERLDSSPGSTAAAARVVVEASPRRRHPPIWLPDAIARRDAADGRRSGDEPSTHVRVTAERKMKQGGVSGGEREREREREREAGGNKIPRSLTRRERLRPYMTATSANGNYSGFGGSLAPSVIGSSSGNRMTSVCLLAQPYRHLYPCHG</sequence>
<name>A0ABQ9IND1_9NEOP</name>
<feature type="compositionally biased region" description="Basic residues" evidence="1">
    <location>
        <begin position="1"/>
        <end position="11"/>
    </location>
</feature>
<feature type="region of interest" description="Disordered" evidence="1">
    <location>
        <begin position="1"/>
        <end position="36"/>
    </location>
</feature>
<protein>
    <submittedName>
        <fullName evidence="2">Uncharacterized protein</fullName>
    </submittedName>
</protein>
<feature type="region of interest" description="Disordered" evidence="1">
    <location>
        <begin position="274"/>
        <end position="333"/>
    </location>
</feature>
<feature type="compositionally biased region" description="Basic and acidic residues" evidence="1">
    <location>
        <begin position="274"/>
        <end position="298"/>
    </location>
</feature>
<evidence type="ECO:0000313" key="2">
    <source>
        <dbReference type="EMBL" id="KAJ8898166.1"/>
    </source>
</evidence>
<accession>A0ABQ9IND1</accession>
<comment type="caution">
    <text evidence="2">The sequence shown here is derived from an EMBL/GenBank/DDBJ whole genome shotgun (WGS) entry which is preliminary data.</text>
</comment>
<reference evidence="2 3" key="1">
    <citation type="submission" date="2023-02" db="EMBL/GenBank/DDBJ databases">
        <title>LHISI_Scaffold_Assembly.</title>
        <authorList>
            <person name="Stuart O.P."/>
            <person name="Cleave R."/>
            <person name="Magrath M.J.L."/>
            <person name="Mikheyev A.S."/>
        </authorList>
    </citation>
    <scope>NUCLEOTIDE SEQUENCE [LARGE SCALE GENOMIC DNA]</scope>
    <source>
        <strain evidence="2">Daus_M_001</strain>
        <tissue evidence="2">Leg muscle</tissue>
    </source>
</reference>
<dbReference type="EMBL" id="JARBHB010000001">
    <property type="protein sequence ID" value="KAJ8898166.1"/>
    <property type="molecule type" value="Genomic_DNA"/>
</dbReference>
<organism evidence="2 3">
    <name type="scientific">Dryococelus australis</name>
    <dbReference type="NCBI Taxonomy" id="614101"/>
    <lineage>
        <taxon>Eukaryota</taxon>
        <taxon>Metazoa</taxon>
        <taxon>Ecdysozoa</taxon>
        <taxon>Arthropoda</taxon>
        <taxon>Hexapoda</taxon>
        <taxon>Insecta</taxon>
        <taxon>Pterygota</taxon>
        <taxon>Neoptera</taxon>
        <taxon>Polyneoptera</taxon>
        <taxon>Phasmatodea</taxon>
        <taxon>Verophasmatodea</taxon>
        <taxon>Anareolatae</taxon>
        <taxon>Phasmatidae</taxon>
        <taxon>Eurycanthinae</taxon>
        <taxon>Dryococelus</taxon>
    </lineage>
</organism>
<gene>
    <name evidence="2" type="ORF">PR048_003526</name>
</gene>
<keyword evidence="3" id="KW-1185">Reference proteome</keyword>
<evidence type="ECO:0000313" key="3">
    <source>
        <dbReference type="Proteomes" id="UP001159363"/>
    </source>
</evidence>
<evidence type="ECO:0000256" key="1">
    <source>
        <dbReference type="SAM" id="MobiDB-lite"/>
    </source>
</evidence>
<dbReference type="Proteomes" id="UP001159363">
    <property type="component" value="Chromosome 1"/>
</dbReference>
<proteinExistence type="predicted"/>
<feature type="compositionally biased region" description="Basic and acidic residues" evidence="1">
    <location>
        <begin position="306"/>
        <end position="319"/>
    </location>
</feature>